<evidence type="ECO:0000256" key="4">
    <source>
        <dbReference type="ARBA" id="ARBA00022692"/>
    </source>
</evidence>
<dbReference type="GO" id="GO:0009279">
    <property type="term" value="C:cell outer membrane"/>
    <property type="evidence" value="ECO:0007669"/>
    <property type="project" value="UniProtKB-SubCell"/>
</dbReference>
<comment type="subcellular location">
    <subcellularLocation>
        <location evidence="1">Cell outer membrane</location>
        <topology evidence="1">Multi-pass membrane protein</topology>
    </subcellularLocation>
</comment>
<dbReference type="SUPFAM" id="SSF56935">
    <property type="entry name" value="Porins"/>
    <property type="match status" value="1"/>
</dbReference>
<dbReference type="OrthoDB" id="1491239at2"/>
<evidence type="ECO:0000256" key="3">
    <source>
        <dbReference type="ARBA" id="ARBA00022452"/>
    </source>
</evidence>
<evidence type="ECO:0000256" key="6">
    <source>
        <dbReference type="ARBA" id="ARBA00023136"/>
    </source>
</evidence>
<keyword evidence="10" id="KW-1185">Reference proteome</keyword>
<keyword evidence="5 8" id="KW-0732">Signal</keyword>
<organism evidence="9 10">
    <name type="scientific">Hymenobacter jejuensis</name>
    <dbReference type="NCBI Taxonomy" id="2502781"/>
    <lineage>
        <taxon>Bacteria</taxon>
        <taxon>Pseudomonadati</taxon>
        <taxon>Bacteroidota</taxon>
        <taxon>Cytophagia</taxon>
        <taxon>Cytophagales</taxon>
        <taxon>Hymenobacteraceae</taxon>
        <taxon>Hymenobacter</taxon>
    </lineage>
</organism>
<dbReference type="AlphaFoldDB" id="A0A5B7ZY10"/>
<evidence type="ECO:0000256" key="2">
    <source>
        <dbReference type="ARBA" id="ARBA00008163"/>
    </source>
</evidence>
<sequence>MLKSKFASLFGLTLLGLMAAPYSQGQGLGNSPYSRLGLGDFNPNTGGVRQQGMGGVGLAAPNGINVNELNPALVYYTSRTTYEVGVNGEFKTIRNQVNSQRDGNGSLSYLAFSVPISKRWAGAAGLKPYSSVNYLSTVREPVPNDPNGGLSYKEYKGEGGLSEAYIVQAFQVAKGLSLGVTASYVFGNIDLTTGTSVAPADATSAAGLSKVIIRERVRYSDFTFRTGAHYRGKVNSKLNYNLAGVYSFQSNLNGKRDTSLEREDAAGLQTENTTLLTNQKGEATVPAMEQFGIGFDNNKNWSINFDLSRQEWSKFRAFGLQGGTVGIPLSNTFRAGLGGEFAPDPSSVSSYFKRVTYRAGISVAELPYRPAGERLYDRSVSWGFAFPLPTATVLDNTTINLAFTYGQRGNTKRTAESPNGNVKEDYVRMQLGVTLNNRWFIKRRIE</sequence>
<keyword evidence="4" id="KW-0812">Transmembrane</keyword>
<comment type="similarity">
    <text evidence="2">Belongs to the OmpP1/FadL family.</text>
</comment>
<evidence type="ECO:0000313" key="9">
    <source>
        <dbReference type="EMBL" id="QDA60064.1"/>
    </source>
</evidence>
<evidence type="ECO:0000256" key="1">
    <source>
        <dbReference type="ARBA" id="ARBA00004571"/>
    </source>
</evidence>
<proteinExistence type="inferred from homology"/>
<evidence type="ECO:0000256" key="8">
    <source>
        <dbReference type="SAM" id="SignalP"/>
    </source>
</evidence>
<accession>A0A5B7ZY10</accession>
<reference evidence="9 10" key="1">
    <citation type="submission" date="2019-06" db="EMBL/GenBank/DDBJ databases">
        <authorList>
            <person name="Srinivasan S."/>
        </authorList>
    </citation>
    <scope>NUCLEOTIDE SEQUENCE [LARGE SCALE GENOMIC DNA]</scope>
    <source>
        <strain evidence="9 10">17J68-5</strain>
    </source>
</reference>
<dbReference type="EMBL" id="CP040896">
    <property type="protein sequence ID" value="QDA60064.1"/>
    <property type="molecule type" value="Genomic_DNA"/>
</dbReference>
<keyword evidence="7" id="KW-0998">Cell outer membrane</keyword>
<feature type="signal peptide" evidence="8">
    <location>
        <begin position="1"/>
        <end position="19"/>
    </location>
</feature>
<evidence type="ECO:0000256" key="7">
    <source>
        <dbReference type="ARBA" id="ARBA00023237"/>
    </source>
</evidence>
<evidence type="ECO:0000313" key="10">
    <source>
        <dbReference type="Proteomes" id="UP000305398"/>
    </source>
</evidence>
<keyword evidence="6" id="KW-0472">Membrane</keyword>
<dbReference type="Pfam" id="PF03349">
    <property type="entry name" value="Toluene_X"/>
    <property type="match status" value="1"/>
</dbReference>
<dbReference type="Gene3D" id="2.40.160.60">
    <property type="entry name" value="Outer membrane protein transport protein (OMPP1/FadL/TodX)"/>
    <property type="match status" value="1"/>
</dbReference>
<protein>
    <recommendedName>
        <fullName evidence="11">Aromatic hydrocarbon degradation protein</fullName>
    </recommendedName>
</protein>
<dbReference type="InterPro" id="IPR005017">
    <property type="entry name" value="OMPP1/FadL/TodX"/>
</dbReference>
<evidence type="ECO:0000256" key="5">
    <source>
        <dbReference type="ARBA" id="ARBA00022729"/>
    </source>
</evidence>
<dbReference type="Proteomes" id="UP000305398">
    <property type="component" value="Chromosome"/>
</dbReference>
<dbReference type="KEGG" id="hyj:FHG12_08055"/>
<dbReference type="RefSeq" id="WP_139515242.1">
    <property type="nucleotide sequence ID" value="NZ_CP040896.1"/>
</dbReference>
<evidence type="ECO:0008006" key="11">
    <source>
        <dbReference type="Google" id="ProtNLM"/>
    </source>
</evidence>
<name>A0A5B7ZY10_9BACT</name>
<feature type="chain" id="PRO_5022682834" description="Aromatic hydrocarbon degradation protein" evidence="8">
    <location>
        <begin position="20"/>
        <end position="446"/>
    </location>
</feature>
<keyword evidence="3" id="KW-1134">Transmembrane beta strand</keyword>
<gene>
    <name evidence="9" type="ORF">FHG12_08055</name>
</gene>